<dbReference type="eggNOG" id="COG1816">
    <property type="taxonomic scope" value="Bacteria"/>
</dbReference>
<feature type="region of interest" description="Disordered" evidence="6">
    <location>
        <begin position="373"/>
        <end position="402"/>
    </location>
</feature>
<dbReference type="Pfam" id="PF00962">
    <property type="entry name" value="A_deaminase"/>
    <property type="match status" value="1"/>
</dbReference>
<evidence type="ECO:0000256" key="1">
    <source>
        <dbReference type="ARBA" id="ARBA00001947"/>
    </source>
</evidence>
<accession>Q0RRX3</accession>
<dbReference type="OrthoDB" id="105475at2"/>
<dbReference type="GO" id="GO:0016814">
    <property type="term" value="F:hydrolase activity, acting on carbon-nitrogen (but not peptide) bonds, in cyclic amidines"/>
    <property type="evidence" value="ECO:0007669"/>
    <property type="project" value="UniProtKB-ARBA"/>
</dbReference>
<dbReference type="InterPro" id="IPR001365">
    <property type="entry name" value="A_deaminase_dom"/>
</dbReference>
<keyword evidence="9" id="KW-1185">Reference proteome</keyword>
<dbReference type="InterPro" id="IPR006330">
    <property type="entry name" value="Ado/ade_deaminase"/>
</dbReference>
<comment type="cofactor">
    <cofactor evidence="1">
        <name>Zn(2+)</name>
        <dbReference type="ChEBI" id="CHEBI:29105"/>
    </cofactor>
</comment>
<reference evidence="8 9" key="1">
    <citation type="journal article" date="2007" name="Genome Res.">
        <title>Genome characteristics of facultatively symbiotic Frankia sp. strains reflect host range and host plant biogeography.</title>
        <authorList>
            <person name="Normand P."/>
            <person name="Lapierre P."/>
            <person name="Tisa L.S."/>
            <person name="Gogarten J.P."/>
            <person name="Alloisio N."/>
            <person name="Bagnarol E."/>
            <person name="Bassi C.A."/>
            <person name="Berry A.M."/>
            <person name="Bickhart D.M."/>
            <person name="Choisne N."/>
            <person name="Couloux A."/>
            <person name="Cournoyer B."/>
            <person name="Cruveiller S."/>
            <person name="Daubin V."/>
            <person name="Demange N."/>
            <person name="Francino M.P."/>
            <person name="Goltsman E."/>
            <person name="Huang Y."/>
            <person name="Kopp O.R."/>
            <person name="Labarre L."/>
            <person name="Lapidus A."/>
            <person name="Lavire C."/>
            <person name="Marechal J."/>
            <person name="Martinez M."/>
            <person name="Mastronunzio J.E."/>
            <person name="Mullin B.C."/>
            <person name="Niemann J."/>
            <person name="Pujic P."/>
            <person name="Rawnsley T."/>
            <person name="Rouy Z."/>
            <person name="Schenowitz C."/>
            <person name="Sellstedt A."/>
            <person name="Tavares F."/>
            <person name="Tomkins J.P."/>
            <person name="Vallenet D."/>
            <person name="Valverde C."/>
            <person name="Wall L.G."/>
            <person name="Wang Y."/>
            <person name="Medigue C."/>
            <person name="Benson D.R."/>
        </authorList>
    </citation>
    <scope>NUCLEOTIDE SEQUENCE [LARGE SCALE GENOMIC DNA]</scope>
    <source>
        <strain evidence="9">DSM 45986 / CECT 9034 / ACN14a</strain>
    </source>
</reference>
<feature type="region of interest" description="Disordered" evidence="6">
    <location>
        <begin position="1"/>
        <end position="24"/>
    </location>
</feature>
<dbReference type="NCBIfam" id="TIGR01430">
    <property type="entry name" value="aden_deam"/>
    <property type="match status" value="1"/>
</dbReference>
<dbReference type="EC" id="3.5.4.4" evidence="8"/>
<evidence type="ECO:0000256" key="5">
    <source>
        <dbReference type="ARBA" id="ARBA00022833"/>
    </source>
</evidence>
<dbReference type="Gene3D" id="3.20.20.140">
    <property type="entry name" value="Metal-dependent hydrolases"/>
    <property type="match status" value="1"/>
</dbReference>
<dbReference type="Proteomes" id="UP000000657">
    <property type="component" value="Chromosome"/>
</dbReference>
<gene>
    <name evidence="8" type="ordered locus">FRAAL1027</name>
</gene>
<dbReference type="GO" id="GO:0046872">
    <property type="term" value="F:metal ion binding"/>
    <property type="evidence" value="ECO:0007669"/>
    <property type="project" value="UniProtKB-KW"/>
</dbReference>
<evidence type="ECO:0000256" key="4">
    <source>
        <dbReference type="ARBA" id="ARBA00022801"/>
    </source>
</evidence>
<evidence type="ECO:0000256" key="3">
    <source>
        <dbReference type="ARBA" id="ARBA00022723"/>
    </source>
</evidence>
<dbReference type="AlphaFoldDB" id="Q0RRX3"/>
<comment type="similarity">
    <text evidence="2">Belongs to the metallo-dependent hydrolases superfamily. Adenosine and AMP deaminases family.</text>
</comment>
<protein>
    <submittedName>
        <fullName evidence="8">Adenosine deaminase</fullName>
        <ecNumber evidence="8">3.5.4.4</ecNumber>
    </submittedName>
</protein>
<keyword evidence="4 8" id="KW-0378">Hydrolase</keyword>
<feature type="domain" description="Adenosine deaminase" evidence="7">
    <location>
        <begin position="22"/>
        <end position="333"/>
    </location>
</feature>
<sequence length="402" mass="41487">MSELAGSSAVVGPPGGSSPSGPKIELHVHLEGTVRPATLLEMARRNEEALPSRTVEGLAELYRFRDFNHFIQVWVMTTHVMRTEADFRQVVVDYAAEAAAHGAVYVEGIFSPWFRVQRGVRVEEIFHGYADGAIEARERFGVEVRLTPDIDRVLPVEAATEVARWAARFAERGVVGLGLGGPEIGHPPEPFAPAFALAADAGLAAVPHAGETDGPASIQGALDALGARRIRHGIRAIEDPALLRRLVDTGTVLDVCPVSNLRTRSVVRLGDHPLAALHAAGVACSLATDDPAMFGTDLGTEYAVAAGLGARARDLYAAGVAGALCDEATRDRLRRLGAATDWDAAEQAARAAAPAALARFDAELLDGGSTAGRSAGGGSAAGGGAAAGPTARGLAAGGPAGG</sequence>
<evidence type="ECO:0000259" key="7">
    <source>
        <dbReference type="Pfam" id="PF00962"/>
    </source>
</evidence>
<dbReference type="PANTHER" id="PTHR43114:SF6">
    <property type="entry name" value="ADENINE DEAMINASE"/>
    <property type="match status" value="1"/>
</dbReference>
<evidence type="ECO:0000313" key="9">
    <source>
        <dbReference type="Proteomes" id="UP000000657"/>
    </source>
</evidence>
<evidence type="ECO:0000256" key="2">
    <source>
        <dbReference type="ARBA" id="ARBA00006676"/>
    </source>
</evidence>
<keyword evidence="3" id="KW-0479">Metal-binding</keyword>
<name>Q0RRX3_FRAAA</name>
<dbReference type="KEGG" id="fal:FRAAL1027"/>
<dbReference type="STRING" id="326424.FRAAL1027"/>
<feature type="compositionally biased region" description="Low complexity" evidence="6">
    <location>
        <begin position="1"/>
        <end position="22"/>
    </location>
</feature>
<dbReference type="RefSeq" id="WP_011602254.1">
    <property type="nucleotide sequence ID" value="NC_008278.1"/>
</dbReference>
<dbReference type="GO" id="GO:0019239">
    <property type="term" value="F:deaminase activity"/>
    <property type="evidence" value="ECO:0007669"/>
    <property type="project" value="InterPro"/>
</dbReference>
<feature type="compositionally biased region" description="Gly residues" evidence="6">
    <location>
        <begin position="374"/>
        <end position="386"/>
    </location>
</feature>
<proteinExistence type="inferred from homology"/>
<dbReference type="SUPFAM" id="SSF51556">
    <property type="entry name" value="Metallo-dependent hydrolases"/>
    <property type="match status" value="1"/>
</dbReference>
<dbReference type="PANTHER" id="PTHR43114">
    <property type="entry name" value="ADENINE DEAMINASE"/>
    <property type="match status" value="1"/>
</dbReference>
<organism evidence="8 9">
    <name type="scientific">Frankia alni (strain DSM 45986 / CECT 9034 / ACN14a)</name>
    <dbReference type="NCBI Taxonomy" id="326424"/>
    <lineage>
        <taxon>Bacteria</taxon>
        <taxon>Bacillati</taxon>
        <taxon>Actinomycetota</taxon>
        <taxon>Actinomycetes</taxon>
        <taxon>Frankiales</taxon>
        <taxon>Frankiaceae</taxon>
        <taxon>Frankia</taxon>
    </lineage>
</organism>
<dbReference type="InterPro" id="IPR032466">
    <property type="entry name" value="Metal_Hydrolase"/>
</dbReference>
<keyword evidence="5" id="KW-0862">Zinc</keyword>
<dbReference type="EMBL" id="CT573213">
    <property type="protein sequence ID" value="CAJ59692.1"/>
    <property type="molecule type" value="Genomic_DNA"/>
</dbReference>
<dbReference type="HOGENOM" id="CLU_039228_7_1_11"/>
<evidence type="ECO:0000313" key="8">
    <source>
        <dbReference type="EMBL" id="CAJ59692.1"/>
    </source>
</evidence>
<evidence type="ECO:0000256" key="6">
    <source>
        <dbReference type="SAM" id="MobiDB-lite"/>
    </source>
</evidence>